<dbReference type="Proteomes" id="UP000320672">
    <property type="component" value="Chromosome"/>
</dbReference>
<gene>
    <name evidence="4" type="ORF">FF011L_53910</name>
</gene>
<dbReference type="RefSeq" id="WP_145354703.1">
    <property type="nucleotide sequence ID" value="NZ_CP036262.1"/>
</dbReference>
<evidence type="ECO:0000313" key="5">
    <source>
        <dbReference type="Proteomes" id="UP000320672"/>
    </source>
</evidence>
<dbReference type="KEGG" id="rml:FF011L_53910"/>
<feature type="region of interest" description="Disordered" evidence="2">
    <location>
        <begin position="42"/>
        <end position="62"/>
    </location>
</feature>
<dbReference type="GO" id="GO:0016787">
    <property type="term" value="F:hydrolase activity"/>
    <property type="evidence" value="ECO:0007669"/>
    <property type="project" value="UniProtKB-KW"/>
</dbReference>
<name>A0A517MNX9_9BACT</name>
<protein>
    <submittedName>
        <fullName evidence="4">Amidohydrolase</fullName>
    </submittedName>
</protein>
<feature type="compositionally biased region" description="Basic and acidic residues" evidence="2">
    <location>
        <begin position="433"/>
        <end position="452"/>
    </location>
</feature>
<feature type="compositionally biased region" description="Polar residues" evidence="2">
    <location>
        <begin position="47"/>
        <end position="61"/>
    </location>
</feature>
<dbReference type="Pfam" id="PF04909">
    <property type="entry name" value="Amidohydro_2"/>
    <property type="match status" value="1"/>
</dbReference>
<evidence type="ECO:0000259" key="3">
    <source>
        <dbReference type="Pfam" id="PF04909"/>
    </source>
</evidence>
<dbReference type="PROSITE" id="PS51257">
    <property type="entry name" value="PROKAR_LIPOPROTEIN"/>
    <property type="match status" value="1"/>
</dbReference>
<dbReference type="GO" id="GO:0019748">
    <property type="term" value="P:secondary metabolic process"/>
    <property type="evidence" value="ECO:0007669"/>
    <property type="project" value="TreeGrafter"/>
</dbReference>
<dbReference type="InterPro" id="IPR006680">
    <property type="entry name" value="Amidohydro-rel"/>
</dbReference>
<dbReference type="Gene3D" id="3.20.20.140">
    <property type="entry name" value="Metal-dependent hydrolases"/>
    <property type="match status" value="1"/>
</dbReference>
<organism evidence="4 5">
    <name type="scientific">Roseimaritima multifibrata</name>
    <dbReference type="NCBI Taxonomy" id="1930274"/>
    <lineage>
        <taxon>Bacteria</taxon>
        <taxon>Pseudomonadati</taxon>
        <taxon>Planctomycetota</taxon>
        <taxon>Planctomycetia</taxon>
        <taxon>Pirellulales</taxon>
        <taxon>Pirellulaceae</taxon>
        <taxon>Roseimaritima</taxon>
    </lineage>
</organism>
<dbReference type="GO" id="GO:0016831">
    <property type="term" value="F:carboxy-lyase activity"/>
    <property type="evidence" value="ECO:0007669"/>
    <property type="project" value="InterPro"/>
</dbReference>
<evidence type="ECO:0000313" key="4">
    <source>
        <dbReference type="EMBL" id="QDS96579.1"/>
    </source>
</evidence>
<dbReference type="OrthoDB" id="8673173at2"/>
<keyword evidence="4" id="KW-0378">Hydrolase</keyword>
<dbReference type="PANTHER" id="PTHR21240">
    <property type="entry name" value="2-AMINO-3-CARBOXYLMUCONATE-6-SEMIALDEHYDE DECARBOXYLASE"/>
    <property type="match status" value="1"/>
</dbReference>
<reference evidence="4 5" key="1">
    <citation type="submission" date="2019-02" db="EMBL/GenBank/DDBJ databases">
        <title>Deep-cultivation of Planctomycetes and their phenomic and genomic characterization uncovers novel biology.</title>
        <authorList>
            <person name="Wiegand S."/>
            <person name="Jogler M."/>
            <person name="Boedeker C."/>
            <person name="Pinto D."/>
            <person name="Vollmers J."/>
            <person name="Rivas-Marin E."/>
            <person name="Kohn T."/>
            <person name="Peeters S.H."/>
            <person name="Heuer A."/>
            <person name="Rast P."/>
            <person name="Oberbeckmann S."/>
            <person name="Bunk B."/>
            <person name="Jeske O."/>
            <person name="Meyerdierks A."/>
            <person name="Storesund J.E."/>
            <person name="Kallscheuer N."/>
            <person name="Luecker S."/>
            <person name="Lage O.M."/>
            <person name="Pohl T."/>
            <person name="Merkel B.J."/>
            <person name="Hornburger P."/>
            <person name="Mueller R.-W."/>
            <person name="Bruemmer F."/>
            <person name="Labrenz M."/>
            <person name="Spormann A.M."/>
            <person name="Op den Camp H."/>
            <person name="Overmann J."/>
            <person name="Amann R."/>
            <person name="Jetten M.S.M."/>
            <person name="Mascher T."/>
            <person name="Medema M.H."/>
            <person name="Devos D.P."/>
            <person name="Kaster A.-K."/>
            <person name="Ovreas L."/>
            <person name="Rohde M."/>
            <person name="Galperin M.Y."/>
            <person name="Jogler C."/>
        </authorList>
    </citation>
    <scope>NUCLEOTIDE SEQUENCE [LARGE SCALE GENOMIC DNA]</scope>
    <source>
        <strain evidence="4 5">FF011L</strain>
    </source>
</reference>
<accession>A0A517MNX9</accession>
<dbReference type="InterPro" id="IPR032466">
    <property type="entry name" value="Metal_Hydrolase"/>
</dbReference>
<dbReference type="AlphaFoldDB" id="A0A517MNX9"/>
<sequence>MNRVLLVFGLFTIASGCRSILGRTLLFLLLGGIGSWLGGQEAAGQETPASKSPNPSPQSKVQAEDKEDLLLADFRPQSQLRAKHTDLRHAKFWAVDVHTHFYYKQRHNRQALADYVELMDRNKIAVCCSLDGKLGSQLDEHLAFLWKDYRDRFVVFAHLDWQGDGVRDQPATWACQRRGFADRVAAQLRAAKAKGISGLKIFKRLGLGYQDATGEYLKIDDPRWDPIWQTCGELGIPVLIHTADPVAFFQPIDRNNERWEELSRHPDWSFYNDQPEDRFPSHESLLAARNRVIARHPKTQFIAAHLGSHGEDLQHVAQWLDKYPNLSVDPASRINELGRQPYTAREFLIRYADRVVFGTDGPWPEARVRYYWRFFETRDESFPYSEKEFPPQGFWRIYGVDLPDEVLKKIYRDNAARLIPGVAERLKAIAQGKKTETRRHGDTETRRHGVKE</sequence>
<feature type="region of interest" description="Disordered" evidence="2">
    <location>
        <begin position="431"/>
        <end position="452"/>
    </location>
</feature>
<keyword evidence="5" id="KW-1185">Reference proteome</keyword>
<proteinExistence type="predicted"/>
<dbReference type="EMBL" id="CP036262">
    <property type="protein sequence ID" value="QDS96579.1"/>
    <property type="molecule type" value="Genomic_DNA"/>
</dbReference>
<dbReference type="PANTHER" id="PTHR21240:SF28">
    <property type="entry name" value="ISO-OROTATE DECARBOXYLASE (EUROFUNG)"/>
    <property type="match status" value="1"/>
</dbReference>
<feature type="domain" description="Amidohydrolase-related" evidence="3">
    <location>
        <begin position="95"/>
        <end position="419"/>
    </location>
</feature>
<dbReference type="GO" id="GO:0005737">
    <property type="term" value="C:cytoplasm"/>
    <property type="evidence" value="ECO:0007669"/>
    <property type="project" value="TreeGrafter"/>
</dbReference>
<keyword evidence="1" id="KW-0456">Lyase</keyword>
<evidence type="ECO:0000256" key="2">
    <source>
        <dbReference type="SAM" id="MobiDB-lite"/>
    </source>
</evidence>
<evidence type="ECO:0000256" key="1">
    <source>
        <dbReference type="ARBA" id="ARBA00023239"/>
    </source>
</evidence>
<dbReference type="SUPFAM" id="SSF51556">
    <property type="entry name" value="Metallo-dependent hydrolases"/>
    <property type="match status" value="1"/>
</dbReference>
<dbReference type="InterPro" id="IPR032465">
    <property type="entry name" value="ACMSD"/>
</dbReference>